<evidence type="ECO:0000313" key="4">
    <source>
        <dbReference type="Proteomes" id="UP001344447"/>
    </source>
</evidence>
<comment type="caution">
    <text evidence="3">The sequence shown here is derived from an EMBL/GenBank/DDBJ whole genome shotgun (WGS) entry which is preliminary data.</text>
</comment>
<feature type="transmembrane region" description="Helical" evidence="2">
    <location>
        <begin position="104"/>
        <end position="125"/>
    </location>
</feature>
<keyword evidence="4" id="KW-1185">Reference proteome</keyword>
<evidence type="ECO:0000313" key="3">
    <source>
        <dbReference type="EMBL" id="KAK5581047.1"/>
    </source>
</evidence>
<evidence type="ECO:0000256" key="2">
    <source>
        <dbReference type="SAM" id="Phobius"/>
    </source>
</evidence>
<dbReference type="Pfam" id="PF05960">
    <property type="entry name" value="DUF885"/>
    <property type="match status" value="1"/>
</dbReference>
<keyword evidence="2" id="KW-1133">Transmembrane helix</keyword>
<name>A0AAN7YYE8_9MYCE</name>
<organism evidence="3 4">
    <name type="scientific">Dictyostelium firmibasis</name>
    <dbReference type="NCBI Taxonomy" id="79012"/>
    <lineage>
        <taxon>Eukaryota</taxon>
        <taxon>Amoebozoa</taxon>
        <taxon>Evosea</taxon>
        <taxon>Eumycetozoa</taxon>
        <taxon>Dictyostelia</taxon>
        <taxon>Dictyosteliales</taxon>
        <taxon>Dictyosteliaceae</taxon>
        <taxon>Dictyostelium</taxon>
    </lineage>
</organism>
<dbReference type="AlphaFoldDB" id="A0AAN7YYE8"/>
<sequence length="778" mass="91381">MLRFNFKHLILAFSTLIVFLLSIFISRYIKSLLLSSFDIDIYSKYVKSPNQSMISYFRIEDESVLADSNGVVRSSFDEVQLKNQIETFQDKNFHLKSFLVRNQFYLIFVILQCMVSIVLIPNLYFTPFTLKILVNRFTFEFLQHQYIILTKIRIFEHYGINSQNRLLDDLSLSFRKKQKTLLKKNLNFLKSFKSQVFKDLEQRKDNSIQNWITYTTMEWFLTTSSFGYDLMIYIYPLFIYNPLIYPTNQFRGCIVAYVKTLTIIQRLSTESEIMDYIKRIRHSEEYIDGCIIDLKKREKKGVLPCVNAIIGICKHLEKTIYCEFSNPKNHFIYKLVSGHLQGLPEEDICEQKKKELLSYTQSAIVDYFMPAIRKLIRYHYSLIPMAPKEIGLWRIPNGDDIYRFHIYYFTSTTMHPMELQELGLKEIESCKKKIIELVQPEFIFCEENETFGDFIRRISNEPDFHFPFTKKGRRDAVHQLKRSITTAWEKSKELFNEYPESPINIDYYSIFSDVSYNYQPGPWDGSENPKISINFDREITYSKLMNKGCAFREGVPGHHLQLEAFKNSKLDFFRKNFISNSFFNGWGLYAELLTIENGWMESKWEELGHYLLDLRISAKLVVDSSIHYQGIKWDTKTACSFFEEIGFNSNEAELEVKCLSSLPGTGLSQKVGQVKLLEMREFAKQELGEKFDIKEFHSVILENGSLPLDILAQVNQYWIIEKKNNNCFPSLFKKNSDNNEDDSNSRSSRSSSGRSSSSSNSYNNNNIKTENYESSKDK</sequence>
<accession>A0AAN7YYE8</accession>
<gene>
    <name evidence="3" type="ORF">RB653_001075</name>
</gene>
<protein>
    <recommendedName>
        <fullName evidence="5">DUF885 family protein</fullName>
    </recommendedName>
</protein>
<dbReference type="Proteomes" id="UP001344447">
    <property type="component" value="Unassembled WGS sequence"/>
</dbReference>
<dbReference type="InterPro" id="IPR010281">
    <property type="entry name" value="DUF885"/>
</dbReference>
<dbReference type="PANTHER" id="PTHR33361">
    <property type="entry name" value="GLR0591 PROTEIN"/>
    <property type="match status" value="1"/>
</dbReference>
<dbReference type="EMBL" id="JAVFKY010000002">
    <property type="protein sequence ID" value="KAK5581047.1"/>
    <property type="molecule type" value="Genomic_DNA"/>
</dbReference>
<evidence type="ECO:0000256" key="1">
    <source>
        <dbReference type="SAM" id="MobiDB-lite"/>
    </source>
</evidence>
<evidence type="ECO:0008006" key="5">
    <source>
        <dbReference type="Google" id="ProtNLM"/>
    </source>
</evidence>
<reference evidence="3 4" key="1">
    <citation type="submission" date="2023-11" db="EMBL/GenBank/DDBJ databases">
        <title>Dfirmibasis_genome.</title>
        <authorList>
            <person name="Edelbroek B."/>
            <person name="Kjellin J."/>
            <person name="Jerlstrom-Hultqvist J."/>
            <person name="Soderbom F."/>
        </authorList>
    </citation>
    <scope>NUCLEOTIDE SEQUENCE [LARGE SCALE GENOMIC DNA]</scope>
    <source>
        <strain evidence="3 4">TNS-C-14</strain>
    </source>
</reference>
<keyword evidence="2" id="KW-0472">Membrane</keyword>
<dbReference type="PANTHER" id="PTHR33361:SF14">
    <property type="entry name" value="DUF885 FAMILY PROTEIN"/>
    <property type="match status" value="1"/>
</dbReference>
<feature type="region of interest" description="Disordered" evidence="1">
    <location>
        <begin position="734"/>
        <end position="778"/>
    </location>
</feature>
<feature type="compositionally biased region" description="Low complexity" evidence="1">
    <location>
        <begin position="745"/>
        <end position="766"/>
    </location>
</feature>
<proteinExistence type="predicted"/>
<keyword evidence="2" id="KW-0812">Transmembrane</keyword>
<feature type="transmembrane region" description="Helical" evidence="2">
    <location>
        <begin position="6"/>
        <end position="25"/>
    </location>
</feature>